<dbReference type="HAMAP" id="MF_00440">
    <property type="entry name" value="NrdR"/>
    <property type="match status" value="1"/>
</dbReference>
<keyword evidence="2 8" id="KW-0547">Nucleotide-binding</keyword>
<dbReference type="Pfam" id="PF03477">
    <property type="entry name" value="ATP-cone"/>
    <property type="match status" value="1"/>
</dbReference>
<comment type="similarity">
    <text evidence="8">Belongs to the NrdR family.</text>
</comment>
<keyword evidence="1 8" id="KW-0678">Repressor</keyword>
<evidence type="ECO:0000256" key="5">
    <source>
        <dbReference type="ARBA" id="ARBA00023015"/>
    </source>
</evidence>
<keyword evidence="7 8" id="KW-0804">Transcription</keyword>
<dbReference type="NCBIfam" id="TIGR00244">
    <property type="entry name" value="transcriptional regulator NrdR"/>
    <property type="match status" value="1"/>
</dbReference>
<evidence type="ECO:0000256" key="7">
    <source>
        <dbReference type="ARBA" id="ARBA00023163"/>
    </source>
</evidence>
<dbReference type="InterPro" id="IPR003796">
    <property type="entry name" value="RNR_NrdR-like"/>
</dbReference>
<dbReference type="Proteomes" id="UP000254777">
    <property type="component" value="Unassembled WGS sequence"/>
</dbReference>
<dbReference type="PROSITE" id="PS51161">
    <property type="entry name" value="ATP_CONE"/>
    <property type="match status" value="1"/>
</dbReference>
<evidence type="ECO:0000256" key="3">
    <source>
        <dbReference type="ARBA" id="ARBA00022833"/>
    </source>
</evidence>
<dbReference type="InterPro" id="IPR005144">
    <property type="entry name" value="ATP-cone_dom"/>
</dbReference>
<dbReference type="Pfam" id="PF22811">
    <property type="entry name" value="Zn_ribbon_NrdR"/>
    <property type="match status" value="1"/>
</dbReference>
<keyword evidence="3 8" id="KW-0862">Zinc</keyword>
<keyword evidence="5 8" id="KW-0805">Transcription regulation</keyword>
<dbReference type="PANTHER" id="PTHR30455:SF2">
    <property type="entry name" value="TRANSCRIPTIONAL REPRESSOR NRDR"/>
    <property type="match status" value="1"/>
</dbReference>
<feature type="zinc finger region" evidence="8">
    <location>
        <begin position="3"/>
        <end position="34"/>
    </location>
</feature>
<sequence length="152" mass="17793">MKCPHCGYGDSKVLDSRPTDEGNAIRRRRECNKCKNRFTTYEKIEETPIMVIKKDGTRETFDVSKIIKGMIKSVEKRPVSVEDIEKAAWNIEREVNSSFKGEITSNEIGDLVMRELKDLDEVSYIRFASVYRQFKDVESFFIELEEIIKNRK</sequence>
<proteinExistence type="inferred from homology"/>
<comment type="cofactor">
    <cofactor evidence="8">
        <name>Zn(2+)</name>
        <dbReference type="ChEBI" id="CHEBI:29105"/>
    </cofactor>
    <text evidence="8">Binds 1 zinc ion.</text>
</comment>
<dbReference type="InterPro" id="IPR055173">
    <property type="entry name" value="NrdR-like_N"/>
</dbReference>
<dbReference type="GO" id="GO:0003677">
    <property type="term" value="F:DNA binding"/>
    <property type="evidence" value="ECO:0007669"/>
    <property type="project" value="UniProtKB-KW"/>
</dbReference>
<name>A0A379DE68_9FIRM</name>
<protein>
    <recommendedName>
        <fullName evidence="8">Transcriptional repressor NrdR</fullName>
    </recommendedName>
</protein>
<evidence type="ECO:0000256" key="8">
    <source>
        <dbReference type="HAMAP-Rule" id="MF_00440"/>
    </source>
</evidence>
<organism evidence="10 11">
    <name type="scientific">Peptoniphilus indolicus</name>
    <dbReference type="NCBI Taxonomy" id="33030"/>
    <lineage>
        <taxon>Bacteria</taxon>
        <taxon>Bacillati</taxon>
        <taxon>Bacillota</taxon>
        <taxon>Tissierellia</taxon>
        <taxon>Tissierellales</taxon>
        <taxon>Peptoniphilaceae</taxon>
        <taxon>Peptoniphilus</taxon>
    </lineage>
</organism>
<evidence type="ECO:0000259" key="9">
    <source>
        <dbReference type="PROSITE" id="PS51161"/>
    </source>
</evidence>
<feature type="domain" description="ATP-cone" evidence="9">
    <location>
        <begin position="49"/>
        <end position="139"/>
    </location>
</feature>
<evidence type="ECO:0000256" key="1">
    <source>
        <dbReference type="ARBA" id="ARBA00022491"/>
    </source>
</evidence>
<evidence type="ECO:0000256" key="4">
    <source>
        <dbReference type="ARBA" id="ARBA00022840"/>
    </source>
</evidence>
<dbReference type="GO" id="GO:0005524">
    <property type="term" value="F:ATP binding"/>
    <property type="evidence" value="ECO:0007669"/>
    <property type="project" value="UniProtKB-UniRule"/>
</dbReference>
<keyword evidence="8" id="KW-0479">Metal-binding</keyword>
<dbReference type="EMBL" id="UGTH01000001">
    <property type="protein sequence ID" value="SUB75901.1"/>
    <property type="molecule type" value="Genomic_DNA"/>
</dbReference>
<dbReference type="GO" id="GO:0045892">
    <property type="term" value="P:negative regulation of DNA-templated transcription"/>
    <property type="evidence" value="ECO:0007669"/>
    <property type="project" value="UniProtKB-UniRule"/>
</dbReference>
<evidence type="ECO:0000256" key="2">
    <source>
        <dbReference type="ARBA" id="ARBA00022741"/>
    </source>
</evidence>
<keyword evidence="8" id="KW-0863">Zinc-finger</keyword>
<gene>
    <name evidence="8 10" type="primary">nrdR</name>
    <name evidence="10" type="ORF">NCTC11088_01705</name>
</gene>
<dbReference type="AlphaFoldDB" id="A0A379DE68"/>
<dbReference type="RefSeq" id="WP_004821324.1">
    <property type="nucleotide sequence ID" value="NZ_UGTH01000001.1"/>
</dbReference>
<accession>A0A379DE68</accession>
<keyword evidence="6 8" id="KW-0238">DNA-binding</keyword>
<keyword evidence="4 8" id="KW-0067">ATP-binding</keyword>
<reference evidence="10 11" key="1">
    <citation type="submission" date="2018-06" db="EMBL/GenBank/DDBJ databases">
        <authorList>
            <consortium name="Pathogen Informatics"/>
            <person name="Doyle S."/>
        </authorList>
    </citation>
    <scope>NUCLEOTIDE SEQUENCE [LARGE SCALE GENOMIC DNA]</scope>
    <source>
        <strain evidence="10 11">NCTC11088</strain>
    </source>
</reference>
<comment type="function">
    <text evidence="8">Negatively regulates transcription of bacterial ribonucleotide reductase nrd genes and operons by binding to NrdR-boxes.</text>
</comment>
<dbReference type="PANTHER" id="PTHR30455">
    <property type="entry name" value="TRANSCRIPTIONAL REPRESSOR NRDR"/>
    <property type="match status" value="1"/>
</dbReference>
<evidence type="ECO:0000256" key="6">
    <source>
        <dbReference type="ARBA" id="ARBA00023125"/>
    </source>
</evidence>
<evidence type="ECO:0000313" key="11">
    <source>
        <dbReference type="Proteomes" id="UP000254777"/>
    </source>
</evidence>
<evidence type="ECO:0000313" key="10">
    <source>
        <dbReference type="EMBL" id="SUB75901.1"/>
    </source>
</evidence>
<dbReference type="GO" id="GO:0008270">
    <property type="term" value="F:zinc ion binding"/>
    <property type="evidence" value="ECO:0007669"/>
    <property type="project" value="UniProtKB-UniRule"/>
</dbReference>